<dbReference type="PANTHER" id="PTHR45138:SF9">
    <property type="entry name" value="DIGUANYLATE CYCLASE DGCM-RELATED"/>
    <property type="match status" value="1"/>
</dbReference>
<dbReference type="FunFam" id="3.30.70.270:FF:000001">
    <property type="entry name" value="Diguanylate cyclase domain protein"/>
    <property type="match status" value="1"/>
</dbReference>
<dbReference type="EMBL" id="CP020931">
    <property type="protein sequence ID" value="ARM82818.1"/>
    <property type="molecule type" value="Genomic_DNA"/>
</dbReference>
<dbReference type="EC" id="2.7.7.65" evidence="2"/>
<dbReference type="Proteomes" id="UP000193100">
    <property type="component" value="Chromosome"/>
</dbReference>
<dbReference type="PANTHER" id="PTHR45138">
    <property type="entry name" value="REGULATORY COMPONENTS OF SENSORY TRANSDUCTION SYSTEM"/>
    <property type="match status" value="1"/>
</dbReference>
<evidence type="ECO:0000259" key="6">
    <source>
        <dbReference type="PROSITE" id="PS50887"/>
    </source>
</evidence>
<dbReference type="FunFam" id="3.40.50.2300:FF:000346">
    <property type="entry name" value="Diguanylate cyclase response regulator"/>
    <property type="match status" value="1"/>
</dbReference>
<protein>
    <recommendedName>
        <fullName evidence="2">diguanylate cyclase</fullName>
        <ecNumber evidence="2">2.7.7.65</ecNumber>
    </recommendedName>
</protein>
<reference evidence="7 8" key="1">
    <citation type="submission" date="2017-04" db="EMBL/GenBank/DDBJ databases">
        <title>Genome Sequence of Marinobacter salarius strain SMR5 Isolated from a culture of the Diatom Skeletonema marinoi.</title>
        <authorList>
            <person name="Topel M."/>
            <person name="Pinder M.I.M."/>
            <person name="Johansson O.N."/>
            <person name="Kourtchenko O."/>
            <person name="Godhe A."/>
            <person name="Clarke A.K."/>
        </authorList>
    </citation>
    <scope>NUCLEOTIDE SEQUENCE [LARGE SCALE GENOMIC DNA]</scope>
    <source>
        <strain evidence="7 8">SMR5</strain>
    </source>
</reference>
<evidence type="ECO:0000256" key="1">
    <source>
        <dbReference type="ARBA" id="ARBA00001946"/>
    </source>
</evidence>
<dbReference type="CDD" id="cd01949">
    <property type="entry name" value="GGDEF"/>
    <property type="match status" value="1"/>
</dbReference>
<dbReference type="AlphaFoldDB" id="A0A1W6K5V7"/>
<comment type="catalytic activity">
    <reaction evidence="3">
        <text>2 GTP = 3',3'-c-di-GMP + 2 diphosphate</text>
        <dbReference type="Rhea" id="RHEA:24898"/>
        <dbReference type="ChEBI" id="CHEBI:33019"/>
        <dbReference type="ChEBI" id="CHEBI:37565"/>
        <dbReference type="ChEBI" id="CHEBI:58805"/>
        <dbReference type="EC" id="2.7.7.65"/>
    </reaction>
</comment>
<dbReference type="InterPro" id="IPR043128">
    <property type="entry name" value="Rev_trsase/Diguanyl_cyclase"/>
</dbReference>
<dbReference type="NCBIfam" id="TIGR00254">
    <property type="entry name" value="GGDEF"/>
    <property type="match status" value="1"/>
</dbReference>
<keyword evidence="4" id="KW-0597">Phosphoprotein</keyword>
<dbReference type="GO" id="GO:0000160">
    <property type="term" value="P:phosphorelay signal transduction system"/>
    <property type="evidence" value="ECO:0007669"/>
    <property type="project" value="InterPro"/>
</dbReference>
<comment type="cofactor">
    <cofactor evidence="1">
        <name>Mg(2+)</name>
        <dbReference type="ChEBI" id="CHEBI:18420"/>
    </cofactor>
</comment>
<dbReference type="GO" id="GO:0043709">
    <property type="term" value="P:cell adhesion involved in single-species biofilm formation"/>
    <property type="evidence" value="ECO:0007669"/>
    <property type="project" value="TreeGrafter"/>
</dbReference>
<dbReference type="GO" id="GO:0005886">
    <property type="term" value="C:plasma membrane"/>
    <property type="evidence" value="ECO:0007669"/>
    <property type="project" value="TreeGrafter"/>
</dbReference>
<feature type="domain" description="Response regulatory" evidence="5">
    <location>
        <begin position="123"/>
        <end position="241"/>
    </location>
</feature>
<feature type="domain" description="Response regulatory" evidence="5">
    <location>
        <begin position="250"/>
        <end position="366"/>
    </location>
</feature>
<organism evidence="7 8">
    <name type="scientific">Marinobacter salarius</name>
    <dbReference type="NCBI Taxonomy" id="1420917"/>
    <lineage>
        <taxon>Bacteria</taxon>
        <taxon>Pseudomonadati</taxon>
        <taxon>Pseudomonadota</taxon>
        <taxon>Gammaproteobacteria</taxon>
        <taxon>Pseudomonadales</taxon>
        <taxon>Marinobacteraceae</taxon>
        <taxon>Marinobacter</taxon>
    </lineage>
</organism>
<feature type="domain" description="GGDEF" evidence="6">
    <location>
        <begin position="406"/>
        <end position="537"/>
    </location>
</feature>
<dbReference type="GeneID" id="77254711"/>
<gene>
    <name evidence="7" type="primary">pleD</name>
    <name evidence="7" type="ORF">MARSALSMR5_00720</name>
</gene>
<dbReference type="SUPFAM" id="SSF52172">
    <property type="entry name" value="CheY-like"/>
    <property type="match status" value="2"/>
</dbReference>
<evidence type="ECO:0000313" key="8">
    <source>
        <dbReference type="Proteomes" id="UP000193100"/>
    </source>
</evidence>
<evidence type="ECO:0000256" key="4">
    <source>
        <dbReference type="PROSITE-ProRule" id="PRU00169"/>
    </source>
</evidence>
<dbReference type="Pfam" id="PF00072">
    <property type="entry name" value="Response_reg"/>
    <property type="match status" value="2"/>
</dbReference>
<feature type="modified residue" description="4-aspartylphosphate" evidence="4">
    <location>
        <position position="172"/>
    </location>
</feature>
<evidence type="ECO:0000313" key="7">
    <source>
        <dbReference type="EMBL" id="ARM82818.1"/>
    </source>
</evidence>
<evidence type="ECO:0000256" key="2">
    <source>
        <dbReference type="ARBA" id="ARBA00012528"/>
    </source>
</evidence>
<dbReference type="InterPro" id="IPR011006">
    <property type="entry name" value="CheY-like_superfamily"/>
</dbReference>
<dbReference type="GO" id="GO:1902201">
    <property type="term" value="P:negative regulation of bacterial-type flagellum-dependent cell motility"/>
    <property type="evidence" value="ECO:0007669"/>
    <property type="project" value="TreeGrafter"/>
</dbReference>
<dbReference type="InterPro" id="IPR029787">
    <property type="entry name" value="Nucleotide_cyclase"/>
</dbReference>
<dbReference type="SMART" id="SM00448">
    <property type="entry name" value="REC"/>
    <property type="match status" value="2"/>
</dbReference>
<accession>A0A1W6K5V7</accession>
<dbReference type="SMART" id="SM00267">
    <property type="entry name" value="GGDEF"/>
    <property type="match status" value="1"/>
</dbReference>
<evidence type="ECO:0000259" key="5">
    <source>
        <dbReference type="PROSITE" id="PS50110"/>
    </source>
</evidence>
<dbReference type="GO" id="GO:0052621">
    <property type="term" value="F:diguanylate cyclase activity"/>
    <property type="evidence" value="ECO:0007669"/>
    <property type="project" value="UniProtKB-EC"/>
</dbReference>
<sequence>MNDDSQKDKLRQHFARRVTTQARVVLDTWQKIHEDTGQSAAFRGDFARAADKLVRYAKRFDMESHADSGRQVFDLIGEWPEGTALPESLDRKLQDAIEQLSQCTLRRTDQEASEAPQQYRRTPVYIALASEEMASRLIRQLEFFGFRASAFNTADKLIEACALHKPETILMDVNYGGEPLSGIATIERLQERHDTPIPIIFMSDEDGTIQTRLRASRCGGEEFFYPAVDPGQLIEKIETYTHGNTVEPYKVLVLDDSRAQAKFMETVLKKAGMNAHIITDPMEIIHALESFSPEIIILDMYMPGCTGMEIARVIRQQDRFHSVPIIYLSAEEDVSKQLHAMSLGGDDFLTKPIDPKHLISTIHNRGRRARSLLALMIRDSLTGLFNHTHTLHLLDQEIVRARQKDQQLCFAMIDIDYFKKVNDTFGHPIGDRVLRSLSMFLKQRLRKTDHIGRYGGEEFAIILPDTRESDARNVLNEIRERFSELLQPAGDREFNVTFSCGVAAWKGDTSQALCERADKALYRSKAQGRNCVTAASD</sequence>
<dbReference type="Gene3D" id="3.40.50.2300">
    <property type="match status" value="2"/>
</dbReference>
<proteinExistence type="predicted"/>
<dbReference type="SUPFAM" id="SSF55073">
    <property type="entry name" value="Nucleotide cyclase"/>
    <property type="match status" value="1"/>
</dbReference>
<dbReference type="Gene3D" id="3.30.70.270">
    <property type="match status" value="1"/>
</dbReference>
<dbReference type="RefSeq" id="WP_085678873.1">
    <property type="nucleotide sequence ID" value="NZ_CP020931.1"/>
</dbReference>
<dbReference type="InterPro" id="IPR001789">
    <property type="entry name" value="Sig_transdc_resp-reg_receiver"/>
</dbReference>
<dbReference type="PROSITE" id="PS50887">
    <property type="entry name" value="GGDEF"/>
    <property type="match status" value="1"/>
</dbReference>
<dbReference type="PROSITE" id="PS50110">
    <property type="entry name" value="RESPONSE_REGULATORY"/>
    <property type="match status" value="2"/>
</dbReference>
<evidence type="ECO:0000256" key="3">
    <source>
        <dbReference type="ARBA" id="ARBA00034247"/>
    </source>
</evidence>
<dbReference type="Pfam" id="PF00990">
    <property type="entry name" value="GGDEF"/>
    <property type="match status" value="1"/>
</dbReference>
<name>A0A1W6K5V7_9GAMM</name>
<dbReference type="InterPro" id="IPR000160">
    <property type="entry name" value="GGDEF_dom"/>
</dbReference>
<feature type="modified residue" description="4-aspartylphosphate" evidence="4">
    <location>
        <position position="299"/>
    </location>
</feature>
<dbReference type="InterPro" id="IPR050469">
    <property type="entry name" value="Diguanylate_Cyclase"/>
</dbReference>